<proteinExistence type="predicted"/>
<name>G7YBQ0_CLOSI</name>
<evidence type="ECO:0008006" key="4">
    <source>
        <dbReference type="Google" id="ProtNLM"/>
    </source>
</evidence>
<gene>
    <name evidence="2" type="ORF">CLF_104450</name>
</gene>
<dbReference type="SUPFAM" id="SSF53098">
    <property type="entry name" value="Ribonuclease H-like"/>
    <property type="match status" value="1"/>
</dbReference>
<protein>
    <recommendedName>
        <fullName evidence="4">Integrase catalytic domain-containing protein</fullName>
    </recommendedName>
</protein>
<sequence length="320" mass="36616">MAVTASASEHAPEPVDTTDHTCFGPIQTTGVEGEAVIMRVSPTGYRSTTMANVLHAQFLTSYRWPYMQQKPTRVGHFTKRLEATLIPKIDAWTVAKTLWIGRWGVTHQLHTNQGYNFESILLGELSNVLNIRETRTTAYHPEDSSMLGRTNRTPKCVLKAFSNHETFERCNVALSRRLLAYRLCYYRDRCRTNPIIQQARGCKYLRICFQRPLLRKILLPGFHAAHTAGSLSRCFYIKSATQFATEKRAIENETKSSLLNLEDPCECFALSGILDTKLEILPKLRMMHTQSTQQPGRKLIENFLRWTSTLRYPSHGRCCE</sequence>
<reference evidence="2" key="1">
    <citation type="journal article" date="2011" name="Genome Biol.">
        <title>The draft genome of the carcinogenic human liver fluke Clonorchis sinensis.</title>
        <authorList>
            <person name="Wang X."/>
            <person name="Chen W."/>
            <person name="Huang Y."/>
            <person name="Sun J."/>
            <person name="Men J."/>
            <person name="Liu H."/>
            <person name="Luo F."/>
            <person name="Guo L."/>
            <person name="Lv X."/>
            <person name="Deng C."/>
            <person name="Zhou C."/>
            <person name="Fan Y."/>
            <person name="Li X."/>
            <person name="Huang L."/>
            <person name="Hu Y."/>
            <person name="Liang C."/>
            <person name="Hu X."/>
            <person name="Xu J."/>
            <person name="Yu X."/>
        </authorList>
    </citation>
    <scope>NUCLEOTIDE SEQUENCE [LARGE SCALE GENOMIC DNA]</scope>
    <source>
        <strain evidence="2">Henan</strain>
    </source>
</reference>
<evidence type="ECO:0000313" key="2">
    <source>
        <dbReference type="EMBL" id="GAA50384.1"/>
    </source>
</evidence>
<evidence type="ECO:0000256" key="1">
    <source>
        <dbReference type="SAM" id="MobiDB-lite"/>
    </source>
</evidence>
<dbReference type="EMBL" id="DF143040">
    <property type="protein sequence ID" value="GAA50384.1"/>
    <property type="molecule type" value="Genomic_DNA"/>
</dbReference>
<dbReference type="AlphaFoldDB" id="G7YBQ0"/>
<feature type="compositionally biased region" description="Basic and acidic residues" evidence="1">
    <location>
        <begin position="10"/>
        <end position="19"/>
    </location>
</feature>
<dbReference type="InterPro" id="IPR012337">
    <property type="entry name" value="RNaseH-like_sf"/>
</dbReference>
<accession>G7YBQ0</accession>
<keyword evidence="3" id="KW-1185">Reference proteome</keyword>
<organism evidence="2 3">
    <name type="scientific">Clonorchis sinensis</name>
    <name type="common">Chinese liver fluke</name>
    <dbReference type="NCBI Taxonomy" id="79923"/>
    <lineage>
        <taxon>Eukaryota</taxon>
        <taxon>Metazoa</taxon>
        <taxon>Spiralia</taxon>
        <taxon>Lophotrochozoa</taxon>
        <taxon>Platyhelminthes</taxon>
        <taxon>Trematoda</taxon>
        <taxon>Digenea</taxon>
        <taxon>Opisthorchiida</taxon>
        <taxon>Opisthorchiata</taxon>
        <taxon>Opisthorchiidae</taxon>
        <taxon>Clonorchis</taxon>
    </lineage>
</organism>
<feature type="region of interest" description="Disordered" evidence="1">
    <location>
        <begin position="1"/>
        <end position="22"/>
    </location>
</feature>
<reference key="2">
    <citation type="submission" date="2011-10" db="EMBL/GenBank/DDBJ databases">
        <title>The genome and transcriptome sequence of Clonorchis sinensis provide insights into the carcinogenic liver fluke.</title>
        <authorList>
            <person name="Wang X."/>
            <person name="Huang Y."/>
            <person name="Chen W."/>
            <person name="Liu H."/>
            <person name="Guo L."/>
            <person name="Chen Y."/>
            <person name="Luo F."/>
            <person name="Zhou W."/>
            <person name="Sun J."/>
            <person name="Mao Q."/>
            <person name="Liang P."/>
            <person name="Zhou C."/>
            <person name="Tian Y."/>
            <person name="Men J."/>
            <person name="Lv X."/>
            <person name="Huang L."/>
            <person name="Zhou J."/>
            <person name="Hu Y."/>
            <person name="Li R."/>
            <person name="Zhang F."/>
            <person name="Lei H."/>
            <person name="Li X."/>
            <person name="Hu X."/>
            <person name="Liang C."/>
            <person name="Xu J."/>
            <person name="Wu Z."/>
            <person name="Yu X."/>
        </authorList>
    </citation>
    <scope>NUCLEOTIDE SEQUENCE</scope>
    <source>
        <strain>Henan</strain>
    </source>
</reference>
<dbReference type="Gene3D" id="3.30.420.10">
    <property type="entry name" value="Ribonuclease H-like superfamily/Ribonuclease H"/>
    <property type="match status" value="1"/>
</dbReference>
<evidence type="ECO:0000313" key="3">
    <source>
        <dbReference type="Proteomes" id="UP000008909"/>
    </source>
</evidence>
<dbReference type="Proteomes" id="UP000008909">
    <property type="component" value="Unassembled WGS sequence"/>
</dbReference>
<dbReference type="GO" id="GO:0003676">
    <property type="term" value="F:nucleic acid binding"/>
    <property type="evidence" value="ECO:0007669"/>
    <property type="project" value="InterPro"/>
</dbReference>
<dbReference type="InterPro" id="IPR036397">
    <property type="entry name" value="RNaseH_sf"/>
</dbReference>